<evidence type="ECO:0000313" key="2">
    <source>
        <dbReference type="Proteomes" id="UP000095751"/>
    </source>
</evidence>
<accession>A0A1E7FQ39</accession>
<dbReference type="EMBL" id="KV784355">
    <property type="protein sequence ID" value="OEU20215.1"/>
    <property type="molecule type" value="Genomic_DNA"/>
</dbReference>
<protein>
    <submittedName>
        <fullName evidence="1">Uncharacterized protein</fullName>
    </submittedName>
</protein>
<keyword evidence="2" id="KW-1185">Reference proteome</keyword>
<proteinExistence type="predicted"/>
<dbReference type="KEGG" id="fcy:FRACYDRAFT_268201"/>
<name>A0A1E7FQ39_9STRA</name>
<dbReference type="AlphaFoldDB" id="A0A1E7FQ39"/>
<reference evidence="1 2" key="1">
    <citation type="submission" date="2016-09" db="EMBL/GenBank/DDBJ databases">
        <title>Extensive genetic diversity and differential bi-allelic expression allows diatom success in the polar Southern Ocean.</title>
        <authorList>
            <consortium name="DOE Joint Genome Institute"/>
            <person name="Mock T."/>
            <person name="Otillar R.P."/>
            <person name="Strauss J."/>
            <person name="Dupont C."/>
            <person name="Frickenhaus S."/>
            <person name="Maumus F."/>
            <person name="Mcmullan M."/>
            <person name="Sanges R."/>
            <person name="Schmutz J."/>
            <person name="Toseland A."/>
            <person name="Valas R."/>
            <person name="Veluchamy A."/>
            <person name="Ward B.J."/>
            <person name="Allen A."/>
            <person name="Barry K."/>
            <person name="Falciatore A."/>
            <person name="Ferrante M."/>
            <person name="Fortunato A.E."/>
            <person name="Gloeckner G."/>
            <person name="Gruber A."/>
            <person name="Hipkin R."/>
            <person name="Janech M."/>
            <person name="Kroth P."/>
            <person name="Leese F."/>
            <person name="Lindquist E."/>
            <person name="Lyon B.R."/>
            <person name="Martin J."/>
            <person name="Mayer C."/>
            <person name="Parker M."/>
            <person name="Quesneville H."/>
            <person name="Raymond J."/>
            <person name="Uhlig C."/>
            <person name="Valentin K.U."/>
            <person name="Worden A.Z."/>
            <person name="Armbrust E.V."/>
            <person name="Bowler C."/>
            <person name="Green B."/>
            <person name="Moulton V."/>
            <person name="Van Oosterhout C."/>
            <person name="Grigoriev I."/>
        </authorList>
    </citation>
    <scope>NUCLEOTIDE SEQUENCE [LARGE SCALE GENOMIC DNA]</scope>
    <source>
        <strain evidence="1 2">CCMP1102</strain>
    </source>
</reference>
<organism evidence="1 2">
    <name type="scientific">Fragilariopsis cylindrus CCMP1102</name>
    <dbReference type="NCBI Taxonomy" id="635003"/>
    <lineage>
        <taxon>Eukaryota</taxon>
        <taxon>Sar</taxon>
        <taxon>Stramenopiles</taxon>
        <taxon>Ochrophyta</taxon>
        <taxon>Bacillariophyta</taxon>
        <taxon>Bacillariophyceae</taxon>
        <taxon>Bacillariophycidae</taxon>
        <taxon>Bacillariales</taxon>
        <taxon>Bacillariaceae</taxon>
        <taxon>Fragilariopsis</taxon>
    </lineage>
</organism>
<dbReference type="InParanoid" id="A0A1E7FQ39"/>
<dbReference type="Proteomes" id="UP000095751">
    <property type="component" value="Unassembled WGS sequence"/>
</dbReference>
<sequence>MIIKIYIFFSRKVIMLNVLHGSVFAPDKNEIAISFITAVICHYSSLMNPISIGIFWSFFDPIRLLFLLLGGQ</sequence>
<evidence type="ECO:0000313" key="1">
    <source>
        <dbReference type="EMBL" id="OEU20215.1"/>
    </source>
</evidence>
<gene>
    <name evidence="1" type="ORF">FRACYDRAFT_268201</name>
</gene>